<evidence type="ECO:0000259" key="12">
    <source>
        <dbReference type="PROSITE" id="PS50835"/>
    </source>
</evidence>
<keyword evidence="2" id="KW-1003">Cell membrane</keyword>
<dbReference type="GO" id="GO:0009897">
    <property type="term" value="C:external side of plasma membrane"/>
    <property type="evidence" value="ECO:0007669"/>
    <property type="project" value="TreeGrafter"/>
</dbReference>
<keyword evidence="5" id="KW-1133">Transmembrane helix</keyword>
<keyword evidence="6" id="KW-0472">Membrane</keyword>
<keyword evidence="8" id="KW-0675">Receptor</keyword>
<evidence type="ECO:0000256" key="7">
    <source>
        <dbReference type="ARBA" id="ARBA00023157"/>
    </source>
</evidence>
<evidence type="ECO:0000256" key="5">
    <source>
        <dbReference type="ARBA" id="ARBA00022989"/>
    </source>
</evidence>
<dbReference type="GO" id="GO:0031295">
    <property type="term" value="P:T cell costimulation"/>
    <property type="evidence" value="ECO:0007669"/>
    <property type="project" value="TreeGrafter"/>
</dbReference>
<accession>A0A8J4TGR5</accession>
<dbReference type="InterPro" id="IPR013106">
    <property type="entry name" value="Ig_V-set"/>
</dbReference>
<feature type="non-terminal residue" evidence="13">
    <location>
        <position position="1"/>
    </location>
</feature>
<dbReference type="InterPro" id="IPR003599">
    <property type="entry name" value="Ig_sub"/>
</dbReference>
<dbReference type="InterPro" id="IPR013783">
    <property type="entry name" value="Ig-like_fold"/>
</dbReference>
<evidence type="ECO:0000256" key="1">
    <source>
        <dbReference type="ARBA" id="ARBA00004251"/>
    </source>
</evidence>
<dbReference type="GO" id="GO:0007166">
    <property type="term" value="P:cell surface receptor signaling pathway"/>
    <property type="evidence" value="ECO:0007669"/>
    <property type="project" value="TreeGrafter"/>
</dbReference>
<evidence type="ECO:0000256" key="11">
    <source>
        <dbReference type="SAM" id="SignalP"/>
    </source>
</evidence>
<dbReference type="OrthoDB" id="9049620at2759"/>
<dbReference type="InterPro" id="IPR051713">
    <property type="entry name" value="T-cell_Activation_Regulation"/>
</dbReference>
<feature type="chain" id="PRO_5035227812" description="Ig-like domain-containing protein" evidence="11">
    <location>
        <begin position="27"/>
        <end position="280"/>
    </location>
</feature>
<comment type="subcellular location">
    <subcellularLocation>
        <location evidence="1">Cell membrane</location>
        <topology evidence="1">Single-pass type I membrane protein</topology>
    </subcellularLocation>
</comment>
<dbReference type="Proteomes" id="UP000727407">
    <property type="component" value="Unassembled WGS sequence"/>
</dbReference>
<keyword evidence="3" id="KW-0812">Transmembrane</keyword>
<protein>
    <recommendedName>
        <fullName evidence="12">Ig-like domain-containing protein</fullName>
    </recommendedName>
</protein>
<dbReference type="GO" id="GO:0006955">
    <property type="term" value="P:immune response"/>
    <property type="evidence" value="ECO:0007669"/>
    <property type="project" value="TreeGrafter"/>
</dbReference>
<evidence type="ECO:0000256" key="2">
    <source>
        <dbReference type="ARBA" id="ARBA00022475"/>
    </source>
</evidence>
<dbReference type="PANTHER" id="PTHR25466">
    <property type="entry name" value="T-LYMPHOCYTE ACTIVATION ANTIGEN"/>
    <property type="match status" value="1"/>
</dbReference>
<dbReference type="GO" id="GO:0042102">
    <property type="term" value="P:positive regulation of T cell proliferation"/>
    <property type="evidence" value="ECO:0007669"/>
    <property type="project" value="TreeGrafter"/>
</dbReference>
<feature type="non-terminal residue" evidence="13">
    <location>
        <position position="280"/>
    </location>
</feature>
<dbReference type="GO" id="GO:0071222">
    <property type="term" value="P:cellular response to lipopolysaccharide"/>
    <property type="evidence" value="ECO:0007669"/>
    <property type="project" value="TreeGrafter"/>
</dbReference>
<dbReference type="PROSITE" id="PS50835">
    <property type="entry name" value="IG_LIKE"/>
    <property type="match status" value="1"/>
</dbReference>
<dbReference type="GO" id="GO:0042130">
    <property type="term" value="P:negative regulation of T cell proliferation"/>
    <property type="evidence" value="ECO:0007669"/>
    <property type="project" value="TreeGrafter"/>
</dbReference>
<dbReference type="Gene3D" id="2.60.40.10">
    <property type="entry name" value="Immunoglobulins"/>
    <property type="match status" value="2"/>
</dbReference>
<sequence length="280" mass="31346">YICTHCTMINISYICILWIFADMVHTEPQCRVSGTVGSAVVLPCNLWTTLTDTLHIRWVNDDGLVFEKLNTIVTQGEGYEGRVDVPEDALRKANCSLVLRNLTLKDAGVYMSHQKVIETVRKLTIVNLSVSVNKNENKTDALSAEPEISVSDTVGSTVVLPCKLTSVDPEKLIIRWASFEELVFERNNVKTFQGERYEGRVDVSVDGLRMGNCSLVLRDLRLSDAGIYTSYSETNHTSDSKYIAPEELRIGSVKLSVSSEVNLHTLTHYDKLHCVDQQLC</sequence>
<reference evidence="13" key="1">
    <citation type="submission" date="2020-07" db="EMBL/GenBank/DDBJ databases">
        <title>Clarias magur genome sequencing, assembly and annotation.</title>
        <authorList>
            <person name="Kushwaha B."/>
            <person name="Kumar R."/>
            <person name="Das P."/>
            <person name="Joshi C.G."/>
            <person name="Kumar D."/>
            <person name="Nagpure N.S."/>
            <person name="Pandey M."/>
            <person name="Agarwal S."/>
            <person name="Srivastava S."/>
            <person name="Singh M."/>
            <person name="Sahoo L."/>
            <person name="Jayasankar P."/>
            <person name="Meher P.K."/>
            <person name="Koringa P.G."/>
            <person name="Iquebal M.A."/>
            <person name="Das S.P."/>
            <person name="Bit A."/>
            <person name="Patnaik S."/>
            <person name="Patel N."/>
            <person name="Shah T.M."/>
            <person name="Hinsu A."/>
            <person name="Jena J.K."/>
        </authorList>
    </citation>
    <scope>NUCLEOTIDE SEQUENCE</scope>
    <source>
        <strain evidence="13">CIFAMagur01</strain>
        <tissue evidence="13">Testis</tissue>
    </source>
</reference>
<organism evidence="13 14">
    <name type="scientific">Clarias magur</name>
    <name type="common">Asian catfish</name>
    <name type="synonym">Macropteronotus magur</name>
    <dbReference type="NCBI Taxonomy" id="1594786"/>
    <lineage>
        <taxon>Eukaryota</taxon>
        <taxon>Metazoa</taxon>
        <taxon>Chordata</taxon>
        <taxon>Craniata</taxon>
        <taxon>Vertebrata</taxon>
        <taxon>Euteleostomi</taxon>
        <taxon>Actinopterygii</taxon>
        <taxon>Neopterygii</taxon>
        <taxon>Teleostei</taxon>
        <taxon>Ostariophysi</taxon>
        <taxon>Siluriformes</taxon>
        <taxon>Clariidae</taxon>
        <taxon>Clarias</taxon>
    </lineage>
</organism>
<evidence type="ECO:0000256" key="6">
    <source>
        <dbReference type="ARBA" id="ARBA00023136"/>
    </source>
</evidence>
<dbReference type="InterPro" id="IPR007110">
    <property type="entry name" value="Ig-like_dom"/>
</dbReference>
<gene>
    <name evidence="13" type="ORF">DAT39_019915</name>
</gene>
<evidence type="ECO:0000256" key="9">
    <source>
        <dbReference type="ARBA" id="ARBA00023180"/>
    </source>
</evidence>
<feature type="domain" description="Ig-like" evidence="12">
    <location>
        <begin position="155"/>
        <end position="244"/>
    </location>
</feature>
<dbReference type="AlphaFoldDB" id="A0A8J4TGR5"/>
<evidence type="ECO:0000313" key="13">
    <source>
        <dbReference type="EMBL" id="KAF5890389.1"/>
    </source>
</evidence>
<evidence type="ECO:0000256" key="10">
    <source>
        <dbReference type="ARBA" id="ARBA00023319"/>
    </source>
</evidence>
<evidence type="ECO:0000256" key="4">
    <source>
        <dbReference type="ARBA" id="ARBA00022729"/>
    </source>
</evidence>
<feature type="signal peptide" evidence="11">
    <location>
        <begin position="1"/>
        <end position="26"/>
    </location>
</feature>
<name>A0A8J4TGR5_CLAMG</name>
<comment type="caution">
    <text evidence="13">The sequence shown here is derived from an EMBL/GenBank/DDBJ whole genome shotgun (WGS) entry which is preliminary data.</text>
</comment>
<dbReference type="PANTHER" id="PTHR25466:SF11">
    <property type="entry name" value="GALECTIN 17-RELATED"/>
    <property type="match status" value="1"/>
</dbReference>
<keyword evidence="14" id="KW-1185">Reference proteome</keyword>
<proteinExistence type="predicted"/>
<keyword evidence="7" id="KW-1015">Disulfide bond</keyword>
<keyword evidence="10" id="KW-0393">Immunoglobulin domain</keyword>
<keyword evidence="4 11" id="KW-0732">Signal</keyword>
<evidence type="ECO:0000256" key="3">
    <source>
        <dbReference type="ARBA" id="ARBA00022692"/>
    </source>
</evidence>
<keyword evidence="9" id="KW-0325">Glycoprotein</keyword>
<dbReference type="InterPro" id="IPR036179">
    <property type="entry name" value="Ig-like_dom_sf"/>
</dbReference>
<dbReference type="SMART" id="SM00409">
    <property type="entry name" value="IG"/>
    <property type="match status" value="2"/>
</dbReference>
<dbReference type="EMBL" id="QNUK01000690">
    <property type="protein sequence ID" value="KAF5890389.1"/>
    <property type="molecule type" value="Genomic_DNA"/>
</dbReference>
<evidence type="ECO:0000313" key="14">
    <source>
        <dbReference type="Proteomes" id="UP000727407"/>
    </source>
</evidence>
<dbReference type="Pfam" id="PF07686">
    <property type="entry name" value="V-set"/>
    <property type="match status" value="1"/>
</dbReference>
<evidence type="ECO:0000256" key="8">
    <source>
        <dbReference type="ARBA" id="ARBA00023170"/>
    </source>
</evidence>
<dbReference type="SUPFAM" id="SSF48726">
    <property type="entry name" value="Immunoglobulin"/>
    <property type="match status" value="2"/>
</dbReference>